<dbReference type="EMBL" id="FNDW01000004">
    <property type="protein sequence ID" value="SDI11509.1"/>
    <property type="molecule type" value="Genomic_DNA"/>
</dbReference>
<dbReference type="RefSeq" id="WP_089856765.1">
    <property type="nucleotide sequence ID" value="NZ_FNDW01000004.1"/>
</dbReference>
<dbReference type="AlphaFoldDB" id="A0A1G8HXW4"/>
<dbReference type="OrthoDB" id="1448900at2"/>
<name>A0A1G8HXW4_9FLAO</name>
<gene>
    <name evidence="1" type="ORF">SAMN05421846_104121</name>
</gene>
<protein>
    <submittedName>
        <fullName evidence="1">Uncharacterized protein</fullName>
    </submittedName>
</protein>
<evidence type="ECO:0000313" key="1">
    <source>
        <dbReference type="EMBL" id="SDI11509.1"/>
    </source>
</evidence>
<proteinExistence type="predicted"/>
<organism evidence="1 2">
    <name type="scientific">Chryseobacterium taeanense</name>
    <dbReference type="NCBI Taxonomy" id="311334"/>
    <lineage>
        <taxon>Bacteria</taxon>
        <taxon>Pseudomonadati</taxon>
        <taxon>Bacteroidota</taxon>
        <taxon>Flavobacteriia</taxon>
        <taxon>Flavobacteriales</taxon>
        <taxon>Weeksellaceae</taxon>
        <taxon>Chryseobacterium group</taxon>
        <taxon>Chryseobacterium</taxon>
    </lineage>
</organism>
<keyword evidence="2" id="KW-1185">Reference proteome</keyword>
<dbReference type="Proteomes" id="UP000198869">
    <property type="component" value="Unassembled WGS sequence"/>
</dbReference>
<evidence type="ECO:0000313" key="2">
    <source>
        <dbReference type="Proteomes" id="UP000198869"/>
    </source>
</evidence>
<reference evidence="2" key="1">
    <citation type="submission" date="2016-10" db="EMBL/GenBank/DDBJ databases">
        <authorList>
            <person name="Varghese N."/>
            <person name="Submissions S."/>
        </authorList>
    </citation>
    <scope>NUCLEOTIDE SEQUENCE [LARGE SCALE GENOMIC DNA]</scope>
    <source>
        <strain evidence="2">DSM 17071</strain>
    </source>
</reference>
<accession>A0A1G8HXW4</accession>
<dbReference type="STRING" id="311334.SAMN05421846_104121"/>
<sequence length="145" mass="17166">MKDLFLSLEIGEDYEKYEWNLEILICEEVPMCDKYLWVGSKVNKIFNLKPSITKVIFYWDRLEVVIHEFDNKHRTAYNKLNANLSKNFSTLSNENLKYGIIINKFFMGKIDFWSLYLPSTNQIKLISFSNSFPYTNNLIGSILKI</sequence>